<proteinExistence type="predicted"/>
<sequence length="77" mass="8573">GFAIFGGTMFVRWGKAAKFFKELGEAATKTSEAMDENSPGGMNITGDEAKVLLKEWYEAWQAWWALLPAFIKKLVGK</sequence>
<accession>X1ML30</accession>
<name>X1ML30_9ZZZZ</name>
<dbReference type="EMBL" id="BARV01016953">
    <property type="protein sequence ID" value="GAI31973.1"/>
    <property type="molecule type" value="Genomic_DNA"/>
</dbReference>
<evidence type="ECO:0000313" key="1">
    <source>
        <dbReference type="EMBL" id="GAI31973.1"/>
    </source>
</evidence>
<reference evidence="1" key="1">
    <citation type="journal article" date="2014" name="Front. Microbiol.">
        <title>High frequency of phylogenetically diverse reductive dehalogenase-homologous genes in deep subseafloor sedimentary metagenomes.</title>
        <authorList>
            <person name="Kawai M."/>
            <person name="Futagami T."/>
            <person name="Toyoda A."/>
            <person name="Takaki Y."/>
            <person name="Nishi S."/>
            <person name="Hori S."/>
            <person name="Arai W."/>
            <person name="Tsubouchi T."/>
            <person name="Morono Y."/>
            <person name="Uchiyama I."/>
            <person name="Ito T."/>
            <person name="Fujiyama A."/>
            <person name="Inagaki F."/>
            <person name="Takami H."/>
        </authorList>
    </citation>
    <scope>NUCLEOTIDE SEQUENCE</scope>
    <source>
        <strain evidence="1">Expedition CK06-06</strain>
    </source>
</reference>
<feature type="non-terminal residue" evidence="1">
    <location>
        <position position="1"/>
    </location>
</feature>
<organism evidence="1">
    <name type="scientific">marine sediment metagenome</name>
    <dbReference type="NCBI Taxonomy" id="412755"/>
    <lineage>
        <taxon>unclassified sequences</taxon>
        <taxon>metagenomes</taxon>
        <taxon>ecological metagenomes</taxon>
    </lineage>
</organism>
<comment type="caution">
    <text evidence="1">The sequence shown here is derived from an EMBL/GenBank/DDBJ whole genome shotgun (WGS) entry which is preliminary data.</text>
</comment>
<dbReference type="AlphaFoldDB" id="X1ML30"/>
<gene>
    <name evidence="1" type="ORF">S06H3_28982</name>
</gene>
<protein>
    <submittedName>
        <fullName evidence="1">Uncharacterized protein</fullName>
    </submittedName>
</protein>